<gene>
    <name evidence="1" type="ORF">PF011_g6557</name>
</gene>
<reference evidence="1 2" key="1">
    <citation type="submission" date="2018-09" db="EMBL/GenBank/DDBJ databases">
        <title>Genomic investigation of the strawberry pathogen Phytophthora fragariae indicates pathogenicity is determined by transcriptional variation in three key races.</title>
        <authorList>
            <person name="Adams T.M."/>
            <person name="Armitage A.D."/>
            <person name="Sobczyk M.K."/>
            <person name="Bates H.J."/>
            <person name="Dunwell J.M."/>
            <person name="Nellist C.F."/>
            <person name="Harrison R.J."/>
        </authorList>
    </citation>
    <scope>NUCLEOTIDE SEQUENCE [LARGE SCALE GENOMIC DNA]</scope>
    <source>
        <strain evidence="1 2">SCRP245</strain>
    </source>
</reference>
<comment type="caution">
    <text evidence="1">The sequence shown here is derived from an EMBL/GenBank/DDBJ whole genome shotgun (WGS) entry which is preliminary data.</text>
</comment>
<organism evidence="1 2">
    <name type="scientific">Phytophthora fragariae</name>
    <dbReference type="NCBI Taxonomy" id="53985"/>
    <lineage>
        <taxon>Eukaryota</taxon>
        <taxon>Sar</taxon>
        <taxon>Stramenopiles</taxon>
        <taxon>Oomycota</taxon>
        <taxon>Peronosporomycetes</taxon>
        <taxon>Peronosporales</taxon>
        <taxon>Peronosporaceae</taxon>
        <taxon>Phytophthora</taxon>
    </lineage>
</organism>
<protein>
    <submittedName>
        <fullName evidence="1">Uncharacterized protein</fullName>
    </submittedName>
</protein>
<evidence type="ECO:0000313" key="1">
    <source>
        <dbReference type="EMBL" id="KAE9017777.1"/>
    </source>
</evidence>
<dbReference type="EMBL" id="QXFW01000278">
    <property type="protein sequence ID" value="KAE9017777.1"/>
    <property type="molecule type" value="Genomic_DNA"/>
</dbReference>
<evidence type="ECO:0000313" key="2">
    <source>
        <dbReference type="Proteomes" id="UP000460718"/>
    </source>
</evidence>
<dbReference type="AlphaFoldDB" id="A0A6A3LII9"/>
<accession>A0A6A3LII9</accession>
<sequence>MTTAVKNDRSDRLLAKLDLKTRRRVKIHARVSTTPISSAVSTDPIKTPKSL</sequence>
<name>A0A6A3LII9_9STRA</name>
<dbReference type="Proteomes" id="UP000460718">
    <property type="component" value="Unassembled WGS sequence"/>
</dbReference>
<proteinExistence type="predicted"/>